<organism evidence="4 5">
    <name type="scientific">Nocardiopsis flavescens</name>
    <dbReference type="NCBI Taxonomy" id="758803"/>
    <lineage>
        <taxon>Bacteria</taxon>
        <taxon>Bacillati</taxon>
        <taxon>Actinomycetota</taxon>
        <taxon>Actinomycetes</taxon>
        <taxon>Streptosporangiales</taxon>
        <taxon>Nocardiopsidaceae</taxon>
        <taxon>Nocardiopsis</taxon>
    </lineage>
</organism>
<dbReference type="InterPro" id="IPR020845">
    <property type="entry name" value="AMP-binding_CS"/>
</dbReference>
<name>A0A1M6J783_9ACTN</name>
<feature type="domain" description="AMP-binding enzyme C-terminal" evidence="3">
    <location>
        <begin position="467"/>
        <end position="542"/>
    </location>
</feature>
<dbReference type="EMBL" id="FQZK01000006">
    <property type="protein sequence ID" value="SHJ42515.1"/>
    <property type="molecule type" value="Genomic_DNA"/>
</dbReference>
<dbReference type="PANTHER" id="PTHR43767">
    <property type="entry name" value="LONG-CHAIN-FATTY-ACID--COA LIGASE"/>
    <property type="match status" value="1"/>
</dbReference>
<protein>
    <submittedName>
        <fullName evidence="4">2,3-dihydroxybenzoate-AMP ligase</fullName>
    </submittedName>
</protein>
<dbReference type="Pfam" id="PF00501">
    <property type="entry name" value="AMP-binding"/>
    <property type="match status" value="1"/>
</dbReference>
<dbReference type="OrthoDB" id="4363623at2"/>
<accession>A0A1M6J783</accession>
<evidence type="ECO:0000313" key="4">
    <source>
        <dbReference type="EMBL" id="SHJ42515.1"/>
    </source>
</evidence>
<reference evidence="4 5" key="1">
    <citation type="submission" date="2016-11" db="EMBL/GenBank/DDBJ databases">
        <authorList>
            <person name="Jaros S."/>
            <person name="Januszkiewicz K."/>
            <person name="Wedrychowicz H."/>
        </authorList>
    </citation>
    <scope>NUCLEOTIDE SEQUENCE [LARGE SCALE GENOMIC DNA]</scope>
    <source>
        <strain evidence="4 5">CGMCC 4.5723</strain>
    </source>
</reference>
<gene>
    <name evidence="4" type="ORF">SAMN05421803_10616</name>
</gene>
<dbReference type="Gene3D" id="3.40.50.980">
    <property type="match status" value="2"/>
</dbReference>
<evidence type="ECO:0000259" key="2">
    <source>
        <dbReference type="Pfam" id="PF00501"/>
    </source>
</evidence>
<dbReference type="InterPro" id="IPR000873">
    <property type="entry name" value="AMP-dep_synth/lig_dom"/>
</dbReference>
<dbReference type="RefSeq" id="WP_073379037.1">
    <property type="nucleotide sequence ID" value="NZ_FQZK01000006.1"/>
</dbReference>
<evidence type="ECO:0000259" key="3">
    <source>
        <dbReference type="Pfam" id="PF13193"/>
    </source>
</evidence>
<dbReference type="PROSITE" id="PS00455">
    <property type="entry name" value="AMP_BINDING"/>
    <property type="match status" value="1"/>
</dbReference>
<dbReference type="GO" id="GO:0016878">
    <property type="term" value="F:acid-thiol ligase activity"/>
    <property type="evidence" value="ECO:0007669"/>
    <property type="project" value="UniProtKB-ARBA"/>
</dbReference>
<dbReference type="InterPro" id="IPR025110">
    <property type="entry name" value="AMP-bd_C"/>
</dbReference>
<dbReference type="Gene3D" id="2.30.38.10">
    <property type="entry name" value="Luciferase, Domain 3"/>
    <property type="match status" value="1"/>
</dbReference>
<proteinExistence type="predicted"/>
<dbReference type="InterPro" id="IPR045851">
    <property type="entry name" value="AMP-bd_C_sf"/>
</dbReference>
<dbReference type="PANTHER" id="PTHR43767:SF1">
    <property type="entry name" value="NONRIBOSOMAL PEPTIDE SYNTHASE PES1 (EUROFUNG)-RELATED"/>
    <property type="match status" value="1"/>
</dbReference>
<evidence type="ECO:0000313" key="5">
    <source>
        <dbReference type="Proteomes" id="UP000184452"/>
    </source>
</evidence>
<dbReference type="STRING" id="758803.SAMN05421803_10616"/>
<dbReference type="Pfam" id="PF13193">
    <property type="entry name" value="AMP-binding_C"/>
    <property type="match status" value="1"/>
</dbReference>
<dbReference type="Gene3D" id="3.30.300.30">
    <property type="match status" value="1"/>
</dbReference>
<keyword evidence="5" id="KW-1185">Reference proteome</keyword>
<dbReference type="SUPFAM" id="SSF56801">
    <property type="entry name" value="Acetyl-CoA synthetase-like"/>
    <property type="match status" value="1"/>
</dbReference>
<dbReference type="FunFam" id="2.30.38.10:FF:000003">
    <property type="entry name" value="Vibriobactin-specific 2,3-dihydroxybenzoate-AMP ligase"/>
    <property type="match status" value="1"/>
</dbReference>
<dbReference type="Proteomes" id="UP000184452">
    <property type="component" value="Unassembled WGS sequence"/>
</dbReference>
<keyword evidence="1 4" id="KW-0436">Ligase</keyword>
<dbReference type="AlphaFoldDB" id="A0A1M6J783"/>
<evidence type="ECO:0000256" key="1">
    <source>
        <dbReference type="ARBA" id="ARBA00022598"/>
    </source>
</evidence>
<dbReference type="InterPro" id="IPR050237">
    <property type="entry name" value="ATP-dep_AMP-bd_enzyme"/>
</dbReference>
<feature type="domain" description="AMP-dependent synthetase/ligase" evidence="2">
    <location>
        <begin position="46"/>
        <end position="416"/>
    </location>
</feature>
<sequence>MPHTTAGAADPRRRFAPRGWVPHPEEAAARYRAAGYWTGENFGAFLRERARRFAGRTAVVAGDTRLTYAELDARADSLAAGLARLGLAEGDRAVVHLPNTAELLEVVFGLFRLGAVPVYALPAHRRSELVHMAAVSGARALVTSGPHTGPDHRTLAREVRAAEPAVEHLVIAGDPGGDPALTALDALRAEPDPAALADPHPEGVAFLQLSGGTTGLPKLIARTHDDYLYSVRASADICRLDTDTVYLGVLPLVHNFPMSSPGFLGVLHAGGTVVLAPDPSPATALGLVEAERVTHTAVVPPLALLWADAVEHGSQRERDLSSLRVLQVGGAPFAPEAARRITPVLGCALQQVFGMAEGLVNYTRHDDPDEVVTTTQGRPISPDDEILIVDDRGDPVPDGEPGHLLTRGPYTIRGYFRAPDHDREAFTPDGFYRTGDIVRRHPTGSLTVSGRAKDQINRGGEKVGAQEVENHLLAHPAVRDAAVVAVPDRYLGERVHAYVIARGEPPARGALPAFLRERGLAAYKIPDRIEFVEAFPSTAVGKVSTRDLRGTATDHHQDR</sequence>